<evidence type="ECO:0000313" key="2">
    <source>
        <dbReference type="EMBL" id="TKW17205.1"/>
    </source>
</evidence>
<dbReference type="PANTHER" id="PTHR33087:SF21">
    <property type="entry name" value="OS03G0782100 PROTEIN"/>
    <property type="match status" value="1"/>
</dbReference>
<protein>
    <recommendedName>
        <fullName evidence="4">DUF4283 domain-containing protein</fullName>
    </recommendedName>
</protein>
<dbReference type="AlphaFoldDB" id="A0A4U6UPM4"/>
<name>A0A4U6UPM4_SETVI</name>
<keyword evidence="3" id="KW-1185">Reference proteome</keyword>
<dbReference type="EMBL" id="CM016556">
    <property type="protein sequence ID" value="TKW17205.1"/>
    <property type="molecule type" value="Genomic_DNA"/>
</dbReference>
<evidence type="ECO:0000313" key="3">
    <source>
        <dbReference type="Proteomes" id="UP000298652"/>
    </source>
</evidence>
<feature type="region of interest" description="Disordered" evidence="1">
    <location>
        <begin position="557"/>
        <end position="590"/>
    </location>
</feature>
<dbReference type="Proteomes" id="UP000298652">
    <property type="component" value="Chromosome 5"/>
</dbReference>
<dbReference type="Gramene" id="TKW17205">
    <property type="protein sequence ID" value="TKW17205"/>
    <property type="gene ID" value="SEVIR_5G351000v2"/>
</dbReference>
<evidence type="ECO:0000256" key="1">
    <source>
        <dbReference type="SAM" id="MobiDB-lite"/>
    </source>
</evidence>
<accession>A0A4U6UPM4</accession>
<dbReference type="InterPro" id="IPR053253">
    <property type="entry name" value="Sex_diff_modulator"/>
</dbReference>
<feature type="region of interest" description="Disordered" evidence="1">
    <location>
        <begin position="264"/>
        <end position="381"/>
    </location>
</feature>
<feature type="compositionally biased region" description="Basic and acidic residues" evidence="1">
    <location>
        <begin position="324"/>
        <end position="354"/>
    </location>
</feature>
<feature type="compositionally biased region" description="Basic and acidic residues" evidence="1">
    <location>
        <begin position="279"/>
        <end position="305"/>
    </location>
</feature>
<sequence length="694" mass="77842">MKNFSVGDPALRPDEDRLHIPTSFELERELRDWEGCALVTWAMRVPPPNTTSRHLEEALVADFRLRPGDVDVTRHRPEAFLIRFQNRRSCEEVNAKGKFKCRGADVCVRPWRSLTGALGAALFYRVRLVLDGVPRHAWQPELVERIVGRTCSLQCVDTNLLHPTDTRGIELWAWTADPSKIPKVMWLIFTTGALDASSSSVQVSETPPRRWQRGIKHRVIIHIWEIHDFSKVSADRDDPDLAVGEPERRQLPWFWGVRDGDQVPTAAFEPFHHPPPPRVQERRNEREEEDRRDRARRDRVDDHPAFRGAHNSNNFDDDDDDERDSWPRDRHGHARRTDTSFGRRHDGSRRERSRSPHRQNRGSDTYGGRRRHSHNDDDKPMSADELEAQRQRHLKLLFSLQVATMEEAASKLLNLQSTPRPALPPPSPRPLHQLFSSAARMAADPGEEAWSVVASDKICSKRVKEQLPPPLLSLLYKRWTPPSLSCKGWLMPVASSTPLQVLQEEHQVQEGSGGRLTGGRPTVCAALSATPLLDGTKADSQAACTDGQQANLTAQLPTLPDAGNIGPTGGGDTLAPQPSVAPGKRGRRLKKPPVEVAALRRSKRQACSKIKHLSAEEKANHVLCRRLGYIKNDTTPAEEAIREFIATFQGPMPDYIIKALSALFHLDDDNIDNATNALIKLGGAEAIEGSSHAA</sequence>
<organism evidence="2 3">
    <name type="scientific">Setaria viridis</name>
    <name type="common">Green bristlegrass</name>
    <name type="synonym">Setaria italica subsp. viridis</name>
    <dbReference type="NCBI Taxonomy" id="4556"/>
    <lineage>
        <taxon>Eukaryota</taxon>
        <taxon>Viridiplantae</taxon>
        <taxon>Streptophyta</taxon>
        <taxon>Embryophyta</taxon>
        <taxon>Tracheophyta</taxon>
        <taxon>Spermatophyta</taxon>
        <taxon>Magnoliopsida</taxon>
        <taxon>Liliopsida</taxon>
        <taxon>Poales</taxon>
        <taxon>Poaceae</taxon>
        <taxon>PACMAD clade</taxon>
        <taxon>Panicoideae</taxon>
        <taxon>Panicodae</taxon>
        <taxon>Paniceae</taxon>
        <taxon>Cenchrinae</taxon>
        <taxon>Setaria</taxon>
    </lineage>
</organism>
<dbReference type="OMA" id="WRMEKHA"/>
<proteinExistence type="predicted"/>
<reference evidence="2" key="1">
    <citation type="submission" date="2019-03" db="EMBL/GenBank/DDBJ databases">
        <title>WGS assembly of Setaria viridis.</title>
        <authorList>
            <person name="Huang P."/>
            <person name="Jenkins J."/>
            <person name="Grimwood J."/>
            <person name="Barry K."/>
            <person name="Healey A."/>
            <person name="Mamidi S."/>
            <person name="Sreedasyam A."/>
            <person name="Shu S."/>
            <person name="Feldman M."/>
            <person name="Wu J."/>
            <person name="Yu Y."/>
            <person name="Chen C."/>
            <person name="Johnson J."/>
            <person name="Rokhsar D."/>
            <person name="Baxter I."/>
            <person name="Schmutz J."/>
            <person name="Brutnell T."/>
            <person name="Kellogg E."/>
        </authorList>
    </citation>
    <scope>NUCLEOTIDE SEQUENCE [LARGE SCALE GENOMIC DNA]</scope>
</reference>
<dbReference type="PANTHER" id="PTHR33087">
    <property type="entry name" value="OS07G0539200 PROTEIN"/>
    <property type="match status" value="1"/>
</dbReference>
<evidence type="ECO:0008006" key="4">
    <source>
        <dbReference type="Google" id="ProtNLM"/>
    </source>
</evidence>
<gene>
    <name evidence="2" type="ORF">SEVIR_5G351000v2</name>
</gene>